<dbReference type="GO" id="GO:0005524">
    <property type="term" value="F:ATP binding"/>
    <property type="evidence" value="ECO:0007669"/>
    <property type="project" value="UniProtKB-UniRule"/>
</dbReference>
<dbReference type="PANTHER" id="PTHR47634">
    <property type="entry name" value="PROTEIN KINASE DOMAIN-CONTAINING PROTEIN-RELATED"/>
    <property type="match status" value="1"/>
</dbReference>
<sequence>MHRLSFNTFVRASRYSTLSLRHLTSPRLSFSFVSQRRTIATTHMSQPRRFPSSGFHLLDSSTTIEEETLPDYLEERYYPVHIGEVFQSQYQVVTKLGFGSSSTVWLCRDLCNERYLILKVHVRTRRPLAEVGITKHLQAVHGTHGGEKYVRLTLDAFEISGPHGMHPCVLYEPAGIDIRDYTRCLEGDALPESLLRPALRLVLIALDYLHQGSVIHTDVQPNNILLGIDDMSILAEMEEDEVSNPSPRKQISDRTIYATRAMPLTSGEPMLADLGEARLASGKQTGLIMPSIYRAPEVSLNMNWDNKVDIWGLGQMQGHLFRGQSLENEMEHAQRFAEMISLLGPPPVEFLERSKESLKFWDENGNWKYNSIEVPEQSLEGRESRLEADDKRLFLQFIRKTLRWLPEERPTAKELLLDEWLRGDDY</sequence>
<proteinExistence type="predicted"/>
<dbReference type="EC" id="2.7.11.1" evidence="1"/>
<evidence type="ECO:0000256" key="1">
    <source>
        <dbReference type="ARBA" id="ARBA00012513"/>
    </source>
</evidence>
<evidence type="ECO:0000256" key="2">
    <source>
        <dbReference type="ARBA" id="ARBA00022527"/>
    </source>
</evidence>
<name>A0A5N6TPM5_ASPAV</name>
<gene>
    <name evidence="11" type="ORF">BDV25DRAFT_168556</name>
</gene>
<dbReference type="Gene3D" id="1.10.510.10">
    <property type="entry name" value="Transferase(Phosphotransferase) domain 1"/>
    <property type="match status" value="1"/>
</dbReference>
<dbReference type="EMBL" id="ML742167">
    <property type="protein sequence ID" value="KAE8148265.1"/>
    <property type="molecule type" value="Genomic_DNA"/>
</dbReference>
<feature type="binding site" evidence="9">
    <location>
        <position position="119"/>
    </location>
    <ligand>
        <name>ATP</name>
        <dbReference type="ChEBI" id="CHEBI:30616"/>
    </ligand>
</feature>
<evidence type="ECO:0000259" key="10">
    <source>
        <dbReference type="PROSITE" id="PS50011"/>
    </source>
</evidence>
<dbReference type="PANTHER" id="PTHR47634:SF9">
    <property type="entry name" value="PROTEIN KINASE DOMAIN-CONTAINING PROTEIN-RELATED"/>
    <property type="match status" value="1"/>
</dbReference>
<evidence type="ECO:0000256" key="4">
    <source>
        <dbReference type="ARBA" id="ARBA00022741"/>
    </source>
</evidence>
<accession>A0A5N6TPM5</accession>
<dbReference type="GO" id="GO:0004674">
    <property type="term" value="F:protein serine/threonine kinase activity"/>
    <property type="evidence" value="ECO:0007669"/>
    <property type="project" value="UniProtKB-KW"/>
</dbReference>
<evidence type="ECO:0000256" key="5">
    <source>
        <dbReference type="ARBA" id="ARBA00022777"/>
    </source>
</evidence>
<comment type="catalytic activity">
    <reaction evidence="8">
        <text>L-seryl-[protein] + ATP = O-phospho-L-seryl-[protein] + ADP + H(+)</text>
        <dbReference type="Rhea" id="RHEA:17989"/>
        <dbReference type="Rhea" id="RHEA-COMP:9863"/>
        <dbReference type="Rhea" id="RHEA-COMP:11604"/>
        <dbReference type="ChEBI" id="CHEBI:15378"/>
        <dbReference type="ChEBI" id="CHEBI:29999"/>
        <dbReference type="ChEBI" id="CHEBI:30616"/>
        <dbReference type="ChEBI" id="CHEBI:83421"/>
        <dbReference type="ChEBI" id="CHEBI:456216"/>
        <dbReference type="EC" id="2.7.11.1"/>
    </reaction>
</comment>
<dbReference type="InterPro" id="IPR000719">
    <property type="entry name" value="Prot_kinase_dom"/>
</dbReference>
<evidence type="ECO:0000256" key="8">
    <source>
        <dbReference type="ARBA" id="ARBA00048679"/>
    </source>
</evidence>
<evidence type="ECO:0000313" key="12">
    <source>
        <dbReference type="Proteomes" id="UP000325780"/>
    </source>
</evidence>
<evidence type="ECO:0000256" key="6">
    <source>
        <dbReference type="ARBA" id="ARBA00022840"/>
    </source>
</evidence>
<keyword evidence="2" id="KW-0723">Serine/threonine-protein kinase</keyword>
<protein>
    <recommendedName>
        <fullName evidence="1">non-specific serine/threonine protein kinase</fullName>
        <ecNumber evidence="1">2.7.11.1</ecNumber>
    </recommendedName>
</protein>
<keyword evidence="12" id="KW-1185">Reference proteome</keyword>
<dbReference type="Gene3D" id="3.30.200.20">
    <property type="entry name" value="Phosphorylase Kinase, domain 1"/>
    <property type="match status" value="1"/>
</dbReference>
<dbReference type="GO" id="GO:0050684">
    <property type="term" value="P:regulation of mRNA processing"/>
    <property type="evidence" value="ECO:0007669"/>
    <property type="project" value="TreeGrafter"/>
</dbReference>
<dbReference type="InterPro" id="IPR017441">
    <property type="entry name" value="Protein_kinase_ATP_BS"/>
</dbReference>
<evidence type="ECO:0000256" key="3">
    <source>
        <dbReference type="ARBA" id="ARBA00022679"/>
    </source>
</evidence>
<keyword evidence="5 11" id="KW-0418">Kinase</keyword>
<feature type="domain" description="Protein kinase" evidence="10">
    <location>
        <begin position="90"/>
        <end position="421"/>
    </location>
</feature>
<organism evidence="11 12">
    <name type="scientific">Aspergillus avenaceus</name>
    <dbReference type="NCBI Taxonomy" id="36643"/>
    <lineage>
        <taxon>Eukaryota</taxon>
        <taxon>Fungi</taxon>
        <taxon>Dikarya</taxon>
        <taxon>Ascomycota</taxon>
        <taxon>Pezizomycotina</taxon>
        <taxon>Eurotiomycetes</taxon>
        <taxon>Eurotiomycetidae</taxon>
        <taxon>Eurotiales</taxon>
        <taxon>Aspergillaceae</taxon>
        <taxon>Aspergillus</taxon>
        <taxon>Aspergillus subgen. Circumdati</taxon>
    </lineage>
</organism>
<dbReference type="InterPro" id="IPR051334">
    <property type="entry name" value="SRPK"/>
</dbReference>
<dbReference type="AlphaFoldDB" id="A0A5N6TPM5"/>
<dbReference type="Pfam" id="PF00069">
    <property type="entry name" value="Pkinase"/>
    <property type="match status" value="1"/>
</dbReference>
<dbReference type="Proteomes" id="UP000325780">
    <property type="component" value="Unassembled WGS sequence"/>
</dbReference>
<reference evidence="11 12" key="1">
    <citation type="submission" date="2019-04" db="EMBL/GenBank/DDBJ databases">
        <title>Friends and foes A comparative genomics study of 23 Aspergillus species from section Flavi.</title>
        <authorList>
            <consortium name="DOE Joint Genome Institute"/>
            <person name="Kjaerbolling I."/>
            <person name="Vesth T."/>
            <person name="Frisvad J.C."/>
            <person name="Nybo J.L."/>
            <person name="Theobald S."/>
            <person name="Kildgaard S."/>
            <person name="Isbrandt T."/>
            <person name="Kuo A."/>
            <person name="Sato A."/>
            <person name="Lyhne E.K."/>
            <person name="Kogle M.E."/>
            <person name="Wiebenga A."/>
            <person name="Kun R.S."/>
            <person name="Lubbers R.J."/>
            <person name="Makela M.R."/>
            <person name="Barry K."/>
            <person name="Chovatia M."/>
            <person name="Clum A."/>
            <person name="Daum C."/>
            <person name="Haridas S."/>
            <person name="He G."/>
            <person name="LaButti K."/>
            <person name="Lipzen A."/>
            <person name="Mondo S."/>
            <person name="Riley R."/>
            <person name="Salamov A."/>
            <person name="Simmons B.A."/>
            <person name="Magnuson J.K."/>
            <person name="Henrissat B."/>
            <person name="Mortensen U.H."/>
            <person name="Larsen T.O."/>
            <person name="Devries R.P."/>
            <person name="Grigoriev I.V."/>
            <person name="Machida M."/>
            <person name="Baker S.E."/>
            <person name="Andersen M.R."/>
        </authorList>
    </citation>
    <scope>NUCLEOTIDE SEQUENCE [LARGE SCALE GENOMIC DNA]</scope>
    <source>
        <strain evidence="11 12">IBT 18842</strain>
    </source>
</reference>
<keyword evidence="6 9" id="KW-0067">ATP-binding</keyword>
<keyword evidence="4 9" id="KW-0547">Nucleotide-binding</keyword>
<dbReference type="SUPFAM" id="SSF56112">
    <property type="entry name" value="Protein kinase-like (PK-like)"/>
    <property type="match status" value="1"/>
</dbReference>
<dbReference type="PROSITE" id="PS00107">
    <property type="entry name" value="PROTEIN_KINASE_ATP"/>
    <property type="match status" value="1"/>
</dbReference>
<dbReference type="PROSITE" id="PS50011">
    <property type="entry name" value="PROTEIN_KINASE_DOM"/>
    <property type="match status" value="1"/>
</dbReference>
<evidence type="ECO:0000256" key="7">
    <source>
        <dbReference type="ARBA" id="ARBA00047899"/>
    </source>
</evidence>
<dbReference type="OrthoDB" id="5979581at2759"/>
<evidence type="ECO:0000313" key="11">
    <source>
        <dbReference type="EMBL" id="KAE8148265.1"/>
    </source>
</evidence>
<evidence type="ECO:0000256" key="9">
    <source>
        <dbReference type="PROSITE-ProRule" id="PRU10141"/>
    </source>
</evidence>
<keyword evidence="3" id="KW-0808">Transferase</keyword>
<comment type="catalytic activity">
    <reaction evidence="7">
        <text>L-threonyl-[protein] + ATP = O-phospho-L-threonyl-[protein] + ADP + H(+)</text>
        <dbReference type="Rhea" id="RHEA:46608"/>
        <dbReference type="Rhea" id="RHEA-COMP:11060"/>
        <dbReference type="Rhea" id="RHEA-COMP:11605"/>
        <dbReference type="ChEBI" id="CHEBI:15378"/>
        <dbReference type="ChEBI" id="CHEBI:30013"/>
        <dbReference type="ChEBI" id="CHEBI:30616"/>
        <dbReference type="ChEBI" id="CHEBI:61977"/>
        <dbReference type="ChEBI" id="CHEBI:456216"/>
        <dbReference type="EC" id="2.7.11.1"/>
    </reaction>
</comment>
<dbReference type="GO" id="GO:0000245">
    <property type="term" value="P:spliceosomal complex assembly"/>
    <property type="evidence" value="ECO:0007669"/>
    <property type="project" value="TreeGrafter"/>
</dbReference>
<dbReference type="InterPro" id="IPR011009">
    <property type="entry name" value="Kinase-like_dom_sf"/>
</dbReference>
<dbReference type="SMART" id="SM00220">
    <property type="entry name" value="S_TKc"/>
    <property type="match status" value="1"/>
</dbReference>